<feature type="domain" description="PIN" evidence="1">
    <location>
        <begin position="3"/>
        <end position="105"/>
    </location>
</feature>
<dbReference type="EMBL" id="LCCN01000005">
    <property type="protein sequence ID" value="KKS32711.1"/>
    <property type="molecule type" value="Genomic_DNA"/>
</dbReference>
<organism evidence="2 3">
    <name type="scientific">Candidatus Amesbacteria bacterium GW2011_GWA2_42_12</name>
    <dbReference type="NCBI Taxonomy" id="1618356"/>
    <lineage>
        <taxon>Bacteria</taxon>
        <taxon>Candidatus Amesiibacteriota</taxon>
    </lineage>
</organism>
<proteinExistence type="predicted"/>
<gene>
    <name evidence="2" type="ORF">UU93_C0005G0019</name>
</gene>
<dbReference type="Pfam" id="PF13470">
    <property type="entry name" value="PIN_3"/>
    <property type="match status" value="1"/>
</dbReference>
<dbReference type="STRING" id="1618356.UU93_C0005G0019"/>
<accession>A0A0G1AF08</accession>
<dbReference type="CDD" id="cd09854">
    <property type="entry name" value="PIN_VapC-like"/>
    <property type="match status" value="1"/>
</dbReference>
<dbReference type="SUPFAM" id="SSF88723">
    <property type="entry name" value="PIN domain-like"/>
    <property type="match status" value="1"/>
</dbReference>
<name>A0A0G1AF08_9BACT</name>
<evidence type="ECO:0000313" key="3">
    <source>
        <dbReference type="Proteomes" id="UP000034160"/>
    </source>
</evidence>
<evidence type="ECO:0000313" key="2">
    <source>
        <dbReference type="EMBL" id="KKS32711.1"/>
    </source>
</evidence>
<comment type="caution">
    <text evidence="2">The sequence shown here is derived from an EMBL/GenBank/DDBJ whole genome shotgun (WGS) entry which is preliminary data.</text>
</comment>
<dbReference type="InterPro" id="IPR002716">
    <property type="entry name" value="PIN_dom"/>
</dbReference>
<reference evidence="2 3" key="1">
    <citation type="journal article" date="2015" name="Nature">
        <title>rRNA introns, odd ribosomes, and small enigmatic genomes across a large radiation of phyla.</title>
        <authorList>
            <person name="Brown C.T."/>
            <person name="Hug L.A."/>
            <person name="Thomas B.C."/>
            <person name="Sharon I."/>
            <person name="Castelle C.J."/>
            <person name="Singh A."/>
            <person name="Wilkins M.J."/>
            <person name="Williams K.H."/>
            <person name="Banfield J.F."/>
        </authorList>
    </citation>
    <scope>NUCLEOTIDE SEQUENCE [LARGE SCALE GENOMIC DNA]</scope>
</reference>
<dbReference type="Proteomes" id="UP000034160">
    <property type="component" value="Unassembled WGS sequence"/>
</dbReference>
<dbReference type="AlphaFoldDB" id="A0A0G1AF08"/>
<dbReference type="InterPro" id="IPR029060">
    <property type="entry name" value="PIN-like_dom_sf"/>
</dbReference>
<sequence>MAKVFLDTNTFIDAIHRNPEAKVLDQLEDNIPFMSPLSVHIYCYSYKIKAPNQILSDQLKKFSLVDLTESILLKTLDGPTSDLEDNIQLHSAAEAECDYFLTNDDKLLKMKFFGKTKIVSSLTG</sequence>
<protein>
    <recommendedName>
        <fullName evidence="1">PIN domain-containing protein</fullName>
    </recommendedName>
</protein>
<evidence type="ECO:0000259" key="1">
    <source>
        <dbReference type="Pfam" id="PF13470"/>
    </source>
</evidence>